<proteinExistence type="predicted"/>
<dbReference type="Proteomes" id="UP000474565">
    <property type="component" value="Unassembled WGS sequence"/>
</dbReference>
<evidence type="ECO:0000313" key="1">
    <source>
        <dbReference type="EMBL" id="MYM84066.1"/>
    </source>
</evidence>
<organism evidence="1 2">
    <name type="scientific">Duganella lactea</name>
    <dbReference type="NCBI Taxonomy" id="2692173"/>
    <lineage>
        <taxon>Bacteria</taxon>
        <taxon>Pseudomonadati</taxon>
        <taxon>Pseudomonadota</taxon>
        <taxon>Betaproteobacteria</taxon>
        <taxon>Burkholderiales</taxon>
        <taxon>Oxalobacteraceae</taxon>
        <taxon>Telluria group</taxon>
        <taxon>Duganella</taxon>
    </lineage>
</organism>
<dbReference type="AlphaFoldDB" id="A0A6L8MPJ6"/>
<reference evidence="1 2" key="1">
    <citation type="submission" date="2019-12" db="EMBL/GenBank/DDBJ databases">
        <title>Novel species isolated from a subtropical stream in China.</title>
        <authorList>
            <person name="Lu H."/>
        </authorList>
    </citation>
    <scope>NUCLEOTIDE SEQUENCE [LARGE SCALE GENOMIC DNA]</scope>
    <source>
        <strain evidence="1 2">FT50W</strain>
    </source>
</reference>
<comment type="caution">
    <text evidence="1">The sequence shown here is derived from an EMBL/GenBank/DDBJ whole genome shotgun (WGS) entry which is preliminary data.</text>
</comment>
<dbReference type="EMBL" id="WWCP01000027">
    <property type="protein sequence ID" value="MYM84066.1"/>
    <property type="molecule type" value="Genomic_DNA"/>
</dbReference>
<accession>A0A6L8MPJ6</accession>
<sequence>MPAFFPTPAASHRSSRSGLTRARVPRQCLMQLTVDTTALSELRALVARTCGDALQFMRVEACDHGARVRVWLCLSRTLAAQVMEAVMRALPGAEFGRLTALAQRSA</sequence>
<name>A0A6L8MPJ6_9BURK</name>
<evidence type="ECO:0008006" key="3">
    <source>
        <dbReference type="Google" id="ProtNLM"/>
    </source>
</evidence>
<evidence type="ECO:0000313" key="2">
    <source>
        <dbReference type="Proteomes" id="UP000474565"/>
    </source>
</evidence>
<protein>
    <recommendedName>
        <fullName evidence="3">DUF4911 domain-containing protein</fullName>
    </recommendedName>
</protein>
<gene>
    <name evidence="1" type="ORF">GTP44_19185</name>
</gene>